<dbReference type="VEuPathDB" id="AmoebaDB:DDB_G0277467"/>
<keyword evidence="1" id="KW-1133">Transmembrane helix</keyword>
<feature type="transmembrane region" description="Helical" evidence="1">
    <location>
        <begin position="156"/>
        <end position="174"/>
    </location>
</feature>
<protein>
    <submittedName>
        <fullName evidence="2">Uncharacterized protein</fullName>
    </submittedName>
</protein>
<evidence type="ECO:0000313" key="3">
    <source>
        <dbReference type="Proteomes" id="UP000002195"/>
    </source>
</evidence>
<comment type="caution">
    <text evidence="2">The sequence shown here is derived from an EMBL/GenBank/DDBJ whole genome shotgun (WGS) entry which is preliminary data.</text>
</comment>
<keyword evidence="1" id="KW-0812">Transmembrane</keyword>
<keyword evidence="1" id="KW-0472">Membrane</keyword>
<proteinExistence type="predicted"/>
<dbReference type="KEGG" id="ddi:DDB_G0277467"/>
<keyword evidence="3" id="KW-1185">Reference proteome</keyword>
<accession>Q8MN45</accession>
<gene>
    <name evidence="2" type="ORF">DDB_G0277467</name>
</gene>
<evidence type="ECO:0000256" key="1">
    <source>
        <dbReference type="SAM" id="Phobius"/>
    </source>
</evidence>
<organism evidence="2 3">
    <name type="scientific">Dictyostelium discoideum</name>
    <name type="common">Social amoeba</name>
    <dbReference type="NCBI Taxonomy" id="44689"/>
    <lineage>
        <taxon>Eukaryota</taxon>
        <taxon>Amoebozoa</taxon>
        <taxon>Evosea</taxon>
        <taxon>Eumycetozoa</taxon>
        <taxon>Dictyostelia</taxon>
        <taxon>Dictyosteliales</taxon>
        <taxon>Dictyosteliaceae</taxon>
        <taxon>Dictyostelium</taxon>
    </lineage>
</organism>
<dbReference type="EMBL" id="AAFI02000020">
    <property type="protein sequence ID" value="EAL68696.1"/>
    <property type="molecule type" value="Genomic_DNA"/>
</dbReference>
<dbReference type="PaxDb" id="44689-DDB0169265"/>
<dbReference type="HOGENOM" id="CLU_886877_0_0_1"/>
<dbReference type="AlphaFoldDB" id="Q8MN45"/>
<dbReference type="Proteomes" id="UP000002195">
    <property type="component" value="Unassembled WGS sequence"/>
</dbReference>
<dbReference type="GeneID" id="8621080"/>
<evidence type="ECO:0000313" key="2">
    <source>
        <dbReference type="EMBL" id="EAL68696.1"/>
    </source>
</evidence>
<reference evidence="2 3" key="1">
    <citation type="journal article" date="2005" name="Nature">
        <title>The genome of the social amoeba Dictyostelium discoideum.</title>
        <authorList>
            <consortium name="The Dictyostelium discoideum Sequencing Consortium"/>
            <person name="Eichinger L."/>
            <person name="Pachebat J.A."/>
            <person name="Glockner G."/>
            <person name="Rajandream M.A."/>
            <person name="Sucgang R."/>
            <person name="Berriman M."/>
            <person name="Song J."/>
            <person name="Olsen R."/>
            <person name="Szafranski K."/>
            <person name="Xu Q."/>
            <person name="Tunggal B."/>
            <person name="Kummerfeld S."/>
            <person name="Madera M."/>
            <person name="Konfortov B.A."/>
            <person name="Rivero F."/>
            <person name="Bankier A.T."/>
            <person name="Lehmann R."/>
            <person name="Hamlin N."/>
            <person name="Davies R."/>
            <person name="Gaudet P."/>
            <person name="Fey P."/>
            <person name="Pilcher K."/>
            <person name="Chen G."/>
            <person name="Saunders D."/>
            <person name="Sodergren E."/>
            <person name="Davis P."/>
            <person name="Kerhornou A."/>
            <person name="Nie X."/>
            <person name="Hall N."/>
            <person name="Anjard C."/>
            <person name="Hemphill L."/>
            <person name="Bason N."/>
            <person name="Farbrother P."/>
            <person name="Desany B."/>
            <person name="Just E."/>
            <person name="Morio T."/>
            <person name="Rost R."/>
            <person name="Churcher C."/>
            <person name="Cooper J."/>
            <person name="Haydock S."/>
            <person name="van Driessche N."/>
            <person name="Cronin A."/>
            <person name="Goodhead I."/>
            <person name="Muzny D."/>
            <person name="Mourier T."/>
            <person name="Pain A."/>
            <person name="Lu M."/>
            <person name="Harper D."/>
            <person name="Lindsay R."/>
            <person name="Hauser H."/>
            <person name="James K."/>
            <person name="Quiles M."/>
            <person name="Madan Babu M."/>
            <person name="Saito T."/>
            <person name="Buchrieser C."/>
            <person name="Wardroper A."/>
            <person name="Felder M."/>
            <person name="Thangavelu M."/>
            <person name="Johnson D."/>
            <person name="Knights A."/>
            <person name="Loulseged H."/>
            <person name="Mungall K."/>
            <person name="Oliver K."/>
            <person name="Price C."/>
            <person name="Quail M.A."/>
            <person name="Urushihara H."/>
            <person name="Hernandez J."/>
            <person name="Rabbinowitsch E."/>
            <person name="Steffen D."/>
            <person name="Sanders M."/>
            <person name="Ma J."/>
            <person name="Kohara Y."/>
            <person name="Sharp S."/>
            <person name="Simmonds M."/>
            <person name="Spiegler S."/>
            <person name="Tivey A."/>
            <person name="Sugano S."/>
            <person name="White B."/>
            <person name="Walker D."/>
            <person name="Woodward J."/>
            <person name="Winckler T."/>
            <person name="Tanaka Y."/>
            <person name="Shaulsky G."/>
            <person name="Schleicher M."/>
            <person name="Weinstock G."/>
            <person name="Rosenthal A."/>
            <person name="Cox E.C."/>
            <person name="Chisholm R.L."/>
            <person name="Gibbs R."/>
            <person name="Loomis W.F."/>
            <person name="Platzer M."/>
            <person name="Kay R.R."/>
            <person name="Williams J."/>
            <person name="Dear P.H."/>
            <person name="Noegel A.A."/>
            <person name="Barrell B."/>
            <person name="Kuspa A."/>
        </authorList>
    </citation>
    <scope>NUCLEOTIDE SEQUENCE [LARGE SCALE GENOMIC DNA]</scope>
    <source>
        <strain evidence="2 3">AX4</strain>
    </source>
</reference>
<dbReference type="InParanoid" id="Q8MN45"/>
<sequence>MKERVVLNVGESKHYVQLTNIIGNGRSYFVVLRRLADTENPKAPRYDDFMPWENMRLLHAGNKEVHLPHNNMMDCFKHLKHRFHFDASYNDDKSPNSMNIYGFSFSANPIDVKNRTGCFSFSQANNLQLEVTTKTLTEPWVLDFYTASTQIIQQSVYRFVVIFFIFVIVVDGIADYQIYKDVLKLNTVKIGKDLDGKQCFIHEFGSYGDRMVGALVGSDLLGGYNYTVPEMFVLYKELRSTGQFAKSPNLYKFYCSLLWLLVNIHEQLSDDGKNGFESQAINLPLCNYILTILVPINNITFISSLDQAFYKFQK</sequence>
<name>Q8MN45_DICDI</name>
<dbReference type="dictyBase" id="DDB_G0277467"/>
<accession>Q54ZH8</accession>
<dbReference type="RefSeq" id="XP_642664.1">
    <property type="nucleotide sequence ID" value="XM_637572.1"/>
</dbReference>